<dbReference type="Gene3D" id="1.10.238.160">
    <property type="match status" value="1"/>
</dbReference>
<evidence type="ECO:0000313" key="1">
    <source>
        <dbReference type="EMBL" id="WBA08988.1"/>
    </source>
</evidence>
<sequence>MAINRIVSLKEMSALVGRSPKTIWRWWRKEQSFPAPRQINGRTIGWREADYEAWLNGEWQQ</sequence>
<name>A0AA47LR61_9GAMM</name>
<dbReference type="InterPro" id="IPR009061">
    <property type="entry name" value="DNA-bd_dom_put_sf"/>
</dbReference>
<dbReference type="AlphaFoldDB" id="A0AA47LR61"/>
<reference evidence="1" key="1">
    <citation type="submission" date="2022-09" db="EMBL/GenBank/DDBJ databases">
        <authorList>
            <person name="Li Z.-J."/>
        </authorList>
    </citation>
    <scope>NUCLEOTIDE SEQUENCE</scope>
    <source>
        <strain evidence="1">TGB11</strain>
    </source>
</reference>
<proteinExistence type="predicted"/>
<dbReference type="Pfam" id="PF05930">
    <property type="entry name" value="Phage_AlpA"/>
    <property type="match status" value="1"/>
</dbReference>
<dbReference type="EMBL" id="CP114588">
    <property type="protein sequence ID" value="WBA08988.1"/>
    <property type="molecule type" value="Genomic_DNA"/>
</dbReference>
<accession>A0AA47LR61</accession>
<gene>
    <name evidence="1" type="ORF">N8M53_01815</name>
</gene>
<organism evidence="1 2">
    <name type="scientific">Salinivibrio kushneri</name>
    <dbReference type="NCBI Taxonomy" id="1908198"/>
    <lineage>
        <taxon>Bacteria</taxon>
        <taxon>Pseudomonadati</taxon>
        <taxon>Pseudomonadota</taxon>
        <taxon>Gammaproteobacteria</taxon>
        <taxon>Vibrionales</taxon>
        <taxon>Vibrionaceae</taxon>
        <taxon>Salinivibrio</taxon>
    </lineage>
</organism>
<protein>
    <submittedName>
        <fullName evidence="1">AlpA family phage regulatory protein</fullName>
    </submittedName>
</protein>
<dbReference type="InterPro" id="IPR010260">
    <property type="entry name" value="AlpA"/>
</dbReference>
<dbReference type="Proteomes" id="UP001164748">
    <property type="component" value="Chromosome"/>
</dbReference>
<dbReference type="SUPFAM" id="SSF46955">
    <property type="entry name" value="Putative DNA-binding domain"/>
    <property type="match status" value="1"/>
</dbReference>
<evidence type="ECO:0000313" key="2">
    <source>
        <dbReference type="Proteomes" id="UP001164748"/>
    </source>
</evidence>
<dbReference type="RefSeq" id="WP_077673846.1">
    <property type="nucleotide sequence ID" value="NZ_CP114588.1"/>
</dbReference>